<protein>
    <submittedName>
        <fullName evidence="2">Uncharacterized protein</fullName>
    </submittedName>
</protein>
<organism evidence="2 3">
    <name type="scientific">Caerostris extrusa</name>
    <name type="common">Bark spider</name>
    <name type="synonym">Caerostris bankana</name>
    <dbReference type="NCBI Taxonomy" id="172846"/>
    <lineage>
        <taxon>Eukaryota</taxon>
        <taxon>Metazoa</taxon>
        <taxon>Ecdysozoa</taxon>
        <taxon>Arthropoda</taxon>
        <taxon>Chelicerata</taxon>
        <taxon>Arachnida</taxon>
        <taxon>Araneae</taxon>
        <taxon>Araneomorphae</taxon>
        <taxon>Entelegynae</taxon>
        <taxon>Araneoidea</taxon>
        <taxon>Araneidae</taxon>
        <taxon>Caerostris</taxon>
    </lineage>
</organism>
<evidence type="ECO:0000313" key="2">
    <source>
        <dbReference type="EMBL" id="GIX81707.1"/>
    </source>
</evidence>
<proteinExistence type="predicted"/>
<evidence type="ECO:0000313" key="3">
    <source>
        <dbReference type="Proteomes" id="UP001054945"/>
    </source>
</evidence>
<dbReference type="Proteomes" id="UP001054945">
    <property type="component" value="Unassembled WGS sequence"/>
</dbReference>
<name>A0AAV4NAL4_CAEEX</name>
<sequence length="117" mass="12990">MSQLISAGGLSIFYHSRRDFVRGSDRRFISAEMDTPSPCQTVTDKTSFIRSALVFIYNPFNTTYEVMEDLQAIYSGVPFAERSGRLASDKASTPTPKKITKEGGQKSRASLLIWGVT</sequence>
<reference evidence="2 3" key="1">
    <citation type="submission" date="2021-06" db="EMBL/GenBank/DDBJ databases">
        <title>Caerostris extrusa draft genome.</title>
        <authorList>
            <person name="Kono N."/>
            <person name="Arakawa K."/>
        </authorList>
    </citation>
    <scope>NUCLEOTIDE SEQUENCE [LARGE SCALE GENOMIC DNA]</scope>
</reference>
<dbReference type="EMBL" id="BPLR01003159">
    <property type="protein sequence ID" value="GIX81707.1"/>
    <property type="molecule type" value="Genomic_DNA"/>
</dbReference>
<dbReference type="AlphaFoldDB" id="A0AAV4NAL4"/>
<accession>A0AAV4NAL4</accession>
<keyword evidence="3" id="KW-1185">Reference proteome</keyword>
<evidence type="ECO:0000256" key="1">
    <source>
        <dbReference type="SAM" id="MobiDB-lite"/>
    </source>
</evidence>
<gene>
    <name evidence="2" type="ORF">CEXT_455641</name>
</gene>
<feature type="region of interest" description="Disordered" evidence="1">
    <location>
        <begin position="85"/>
        <end position="105"/>
    </location>
</feature>
<comment type="caution">
    <text evidence="2">The sequence shown here is derived from an EMBL/GenBank/DDBJ whole genome shotgun (WGS) entry which is preliminary data.</text>
</comment>